<accession>A0ABR2EFK8</accession>
<reference evidence="1 2" key="1">
    <citation type="journal article" date="2024" name="G3 (Bethesda)">
        <title>Genome assembly of Hibiscus sabdariffa L. provides insights into metabolisms of medicinal natural products.</title>
        <authorList>
            <person name="Kim T."/>
        </authorList>
    </citation>
    <scope>NUCLEOTIDE SEQUENCE [LARGE SCALE GENOMIC DNA]</scope>
    <source>
        <strain evidence="1">TK-2024</strain>
        <tissue evidence="1">Old leaves</tissue>
    </source>
</reference>
<sequence length="68" mass="7369">MVMFPLAGACSVLKRWPKRACARGGDGSTKVVPPSLHFPPKHGTKQGPLAALSPCELIQAKWKFLKLN</sequence>
<protein>
    <recommendedName>
        <fullName evidence="3">Secreted protein</fullName>
    </recommendedName>
</protein>
<keyword evidence="2" id="KW-1185">Reference proteome</keyword>
<evidence type="ECO:0000313" key="1">
    <source>
        <dbReference type="EMBL" id="KAK8559305.1"/>
    </source>
</evidence>
<proteinExistence type="predicted"/>
<evidence type="ECO:0000313" key="2">
    <source>
        <dbReference type="Proteomes" id="UP001472677"/>
    </source>
</evidence>
<gene>
    <name evidence="1" type="ORF">V6N12_042584</name>
</gene>
<evidence type="ECO:0008006" key="3">
    <source>
        <dbReference type="Google" id="ProtNLM"/>
    </source>
</evidence>
<comment type="caution">
    <text evidence="1">The sequence shown here is derived from an EMBL/GenBank/DDBJ whole genome shotgun (WGS) entry which is preliminary data.</text>
</comment>
<name>A0ABR2EFK8_9ROSI</name>
<organism evidence="1 2">
    <name type="scientific">Hibiscus sabdariffa</name>
    <name type="common">roselle</name>
    <dbReference type="NCBI Taxonomy" id="183260"/>
    <lineage>
        <taxon>Eukaryota</taxon>
        <taxon>Viridiplantae</taxon>
        <taxon>Streptophyta</taxon>
        <taxon>Embryophyta</taxon>
        <taxon>Tracheophyta</taxon>
        <taxon>Spermatophyta</taxon>
        <taxon>Magnoliopsida</taxon>
        <taxon>eudicotyledons</taxon>
        <taxon>Gunneridae</taxon>
        <taxon>Pentapetalae</taxon>
        <taxon>rosids</taxon>
        <taxon>malvids</taxon>
        <taxon>Malvales</taxon>
        <taxon>Malvaceae</taxon>
        <taxon>Malvoideae</taxon>
        <taxon>Hibiscus</taxon>
    </lineage>
</organism>
<dbReference type="Proteomes" id="UP001472677">
    <property type="component" value="Unassembled WGS sequence"/>
</dbReference>
<dbReference type="EMBL" id="JBBPBM010000015">
    <property type="protein sequence ID" value="KAK8559305.1"/>
    <property type="molecule type" value="Genomic_DNA"/>
</dbReference>